<dbReference type="PANTHER" id="PTHR30250:SF11">
    <property type="entry name" value="O-ANTIGEN TRANSPORTER-RELATED"/>
    <property type="match status" value="1"/>
</dbReference>
<gene>
    <name evidence="7" type="ORF">E2F46_01045</name>
</gene>
<feature type="transmembrane region" description="Helical" evidence="6">
    <location>
        <begin position="400"/>
        <end position="419"/>
    </location>
</feature>
<feature type="transmembrane region" description="Helical" evidence="6">
    <location>
        <begin position="46"/>
        <end position="64"/>
    </location>
</feature>
<reference evidence="7 8" key="1">
    <citation type="submission" date="2019-03" db="EMBL/GenBank/DDBJ databases">
        <title>Luteimonas zhaokaii sp.nov., isolated from the rectal contents of Plateau pika in Yushu, Qinghai Province, China.</title>
        <authorList>
            <person name="Zhang G."/>
        </authorList>
    </citation>
    <scope>NUCLEOTIDE SEQUENCE [LARGE SCALE GENOMIC DNA]</scope>
    <source>
        <strain evidence="7 8">B9</strain>
    </source>
</reference>
<dbReference type="PANTHER" id="PTHR30250">
    <property type="entry name" value="PST FAMILY PREDICTED COLANIC ACID TRANSPORTER"/>
    <property type="match status" value="1"/>
</dbReference>
<feature type="transmembrane region" description="Helical" evidence="6">
    <location>
        <begin position="70"/>
        <end position="89"/>
    </location>
</feature>
<dbReference type="RefSeq" id="WP_133320327.1">
    <property type="nucleotide sequence ID" value="NZ_SMTF01000001.1"/>
</dbReference>
<evidence type="ECO:0000256" key="5">
    <source>
        <dbReference type="ARBA" id="ARBA00023136"/>
    </source>
</evidence>
<dbReference type="AlphaFoldDB" id="A0A4R5U465"/>
<feature type="transmembrane region" description="Helical" evidence="6">
    <location>
        <begin position="425"/>
        <end position="447"/>
    </location>
</feature>
<feature type="transmembrane region" description="Helical" evidence="6">
    <location>
        <begin position="270"/>
        <end position="291"/>
    </location>
</feature>
<dbReference type="Pfam" id="PF01943">
    <property type="entry name" value="Polysacc_synt"/>
    <property type="match status" value="1"/>
</dbReference>
<evidence type="ECO:0000256" key="6">
    <source>
        <dbReference type="SAM" id="Phobius"/>
    </source>
</evidence>
<evidence type="ECO:0000313" key="8">
    <source>
        <dbReference type="Proteomes" id="UP000294796"/>
    </source>
</evidence>
<feature type="transmembrane region" description="Helical" evidence="6">
    <location>
        <begin position="333"/>
        <end position="358"/>
    </location>
</feature>
<evidence type="ECO:0000313" key="7">
    <source>
        <dbReference type="EMBL" id="TDK28506.1"/>
    </source>
</evidence>
<feature type="transmembrane region" description="Helical" evidence="6">
    <location>
        <begin position="488"/>
        <end position="505"/>
    </location>
</feature>
<evidence type="ECO:0000256" key="3">
    <source>
        <dbReference type="ARBA" id="ARBA00022692"/>
    </source>
</evidence>
<evidence type="ECO:0000256" key="1">
    <source>
        <dbReference type="ARBA" id="ARBA00004651"/>
    </source>
</evidence>
<keyword evidence="4 6" id="KW-1133">Transmembrane helix</keyword>
<dbReference type="OrthoDB" id="103403at2"/>
<evidence type="ECO:0000256" key="2">
    <source>
        <dbReference type="ARBA" id="ARBA00022475"/>
    </source>
</evidence>
<feature type="transmembrane region" description="Helical" evidence="6">
    <location>
        <begin position="370"/>
        <end position="388"/>
    </location>
</feature>
<feature type="transmembrane region" description="Helical" evidence="6">
    <location>
        <begin position="207"/>
        <end position="227"/>
    </location>
</feature>
<dbReference type="InterPro" id="IPR002797">
    <property type="entry name" value="Polysacc_synth"/>
</dbReference>
<comment type="subcellular location">
    <subcellularLocation>
        <location evidence="1">Cell membrane</location>
        <topology evidence="1">Multi-pass membrane protein</topology>
    </subcellularLocation>
</comment>
<proteinExistence type="predicted"/>
<feature type="transmembrane region" description="Helical" evidence="6">
    <location>
        <begin position="121"/>
        <end position="138"/>
    </location>
</feature>
<keyword evidence="3 6" id="KW-0812">Transmembrane</keyword>
<name>A0A4R5U465_9GAMM</name>
<dbReference type="InterPro" id="IPR050833">
    <property type="entry name" value="Poly_Biosynth_Transport"/>
</dbReference>
<organism evidence="7 8">
    <name type="scientific">Luteimonas aestuarii</name>
    <dbReference type="NCBI Taxonomy" id="453837"/>
    <lineage>
        <taxon>Bacteria</taxon>
        <taxon>Pseudomonadati</taxon>
        <taxon>Pseudomonadota</taxon>
        <taxon>Gammaproteobacteria</taxon>
        <taxon>Lysobacterales</taxon>
        <taxon>Lysobacteraceae</taxon>
        <taxon>Luteimonas</taxon>
    </lineage>
</organism>
<evidence type="ECO:0000256" key="4">
    <source>
        <dbReference type="ARBA" id="ARBA00022989"/>
    </source>
</evidence>
<protein>
    <submittedName>
        <fullName evidence="7">Uncharacterized protein</fullName>
    </submittedName>
</protein>
<keyword evidence="8" id="KW-1185">Reference proteome</keyword>
<feature type="transmembrane region" description="Helical" evidence="6">
    <location>
        <begin position="150"/>
        <end position="171"/>
    </location>
</feature>
<keyword evidence="5 6" id="KW-0472">Membrane</keyword>
<dbReference type="EMBL" id="SMTF01000001">
    <property type="protein sequence ID" value="TDK28506.1"/>
    <property type="molecule type" value="Genomic_DNA"/>
</dbReference>
<feature type="transmembrane region" description="Helical" evidence="6">
    <location>
        <begin position="183"/>
        <end position="201"/>
    </location>
</feature>
<dbReference type="GO" id="GO:0005886">
    <property type="term" value="C:plasma membrane"/>
    <property type="evidence" value="ECO:0007669"/>
    <property type="project" value="UniProtKB-SubCell"/>
</dbReference>
<comment type="caution">
    <text evidence="7">The sequence shown here is derived from an EMBL/GenBank/DDBJ whole genome shotgun (WGS) entry which is preliminary data.</text>
</comment>
<feature type="transmembrane region" description="Helical" evidence="6">
    <location>
        <begin position="459"/>
        <end position="482"/>
    </location>
</feature>
<sequence length="545" mass="58013">MTIRGARAGGRIDASKYRGRRSQAMTHQFNGAAAIRGAIMVMGSTYVTYALGLLTSILVARTLGPDEFGRYTYIVWLAGMIVAFGNNGLNTTGIRFVSESLGRGAPEAARSVHGWLLRRQLACLAAIALVFIVANPLFTPDGWEGRTVEFAAVALIAGVAKALFVFDVSVAKGYGRFGVEAKSTVLMSFLNIIAVFVLLWMRAPLMAYLALFASVSIGYAVCSAVMLRSGGQVPARAPMPPDLLLRMRRHLWWTVLLAVAYALSNKSIETWMLNAIVGSAAVGFFAIAAALTRGGVDLLASGLGTVLMPMMAHAYGEGGAERVNTIMANAIRYFSFIGLLLAGSGALVADTAVSLLYGSQYEAVVNPLRVFMLVGGATMVTGAFNALLSTTDNQRLRVGYVLLSILITATCAVLLIPRYGLNGAVAAHAASEVLVTVLMVIGISRLLKLRMPWRELSRLVACALLALAFALVPLLVGGVTIWTELAAALVYAAVFIAGTVAMRAWRAVDVESLDAFLQRYPFLSRRVQGPLLRWGGGLPADAPRG</sequence>
<dbReference type="Proteomes" id="UP000294796">
    <property type="component" value="Unassembled WGS sequence"/>
</dbReference>
<keyword evidence="2" id="KW-1003">Cell membrane</keyword>
<accession>A0A4R5U465</accession>